<dbReference type="KEGG" id="dzi:111312828"/>
<organism evidence="2 3">
    <name type="scientific">Durio zibethinus</name>
    <name type="common">Durian</name>
    <dbReference type="NCBI Taxonomy" id="66656"/>
    <lineage>
        <taxon>Eukaryota</taxon>
        <taxon>Viridiplantae</taxon>
        <taxon>Streptophyta</taxon>
        <taxon>Embryophyta</taxon>
        <taxon>Tracheophyta</taxon>
        <taxon>Spermatophyta</taxon>
        <taxon>Magnoliopsida</taxon>
        <taxon>eudicotyledons</taxon>
        <taxon>Gunneridae</taxon>
        <taxon>Pentapetalae</taxon>
        <taxon>rosids</taxon>
        <taxon>malvids</taxon>
        <taxon>Malvales</taxon>
        <taxon>Malvaceae</taxon>
        <taxon>Helicteroideae</taxon>
        <taxon>Durio</taxon>
    </lineage>
</organism>
<feature type="compositionally biased region" description="Polar residues" evidence="1">
    <location>
        <begin position="143"/>
        <end position="157"/>
    </location>
</feature>
<dbReference type="PANTHER" id="PTHR34660:SF7">
    <property type="entry name" value="DNA LIGASE-LIKE PROTEIN"/>
    <property type="match status" value="1"/>
</dbReference>
<feature type="region of interest" description="Disordered" evidence="1">
    <location>
        <begin position="28"/>
        <end position="57"/>
    </location>
</feature>
<sequence>MSRCFPYPPPGYLRQGLDESIKLEKEKVLPKTEQKIHRKREKEKKKVGKEKEKTRGLTKKFKKLDDVLSGCKDEQLENSDLTEEHEAPVCYISDGSQNSNKRKRENQTLSSSQCRVDGNTIKIRFTLKKPREPDATLSKEPVCSTSGRSDSSTQPEAQEQRYPGSKKANTIIPVPEQKLWPNDERGKQIPSSSVISAYENEMQKASLLYTTLIEDWMPLPFQVEQNAVDDNDDDWLFMANHQGKPTAKRSKVDNNVTCRASASSCPRAHFLPEAEICALPYTVPF</sequence>
<dbReference type="RefSeq" id="XP_022769215.1">
    <property type="nucleotide sequence ID" value="XM_022913480.1"/>
</dbReference>
<name>A0A6P6AWT2_DURZI</name>
<evidence type="ECO:0000256" key="1">
    <source>
        <dbReference type="SAM" id="MobiDB-lite"/>
    </source>
</evidence>
<protein>
    <submittedName>
        <fullName evidence="3">Uncharacterized protein LOC111312828</fullName>
    </submittedName>
</protein>
<dbReference type="PANTHER" id="PTHR34660">
    <property type="entry name" value="MYB-LIKE PROTEIN X"/>
    <property type="match status" value="1"/>
</dbReference>
<dbReference type="AlphaFoldDB" id="A0A6P6AWT2"/>
<feature type="compositionally biased region" description="Basic residues" evidence="1">
    <location>
        <begin position="36"/>
        <end position="48"/>
    </location>
</feature>
<feature type="region of interest" description="Disordered" evidence="1">
    <location>
        <begin position="76"/>
        <end position="168"/>
    </location>
</feature>
<keyword evidence="2" id="KW-1185">Reference proteome</keyword>
<dbReference type="OrthoDB" id="778084at2759"/>
<reference evidence="3" key="1">
    <citation type="submission" date="2025-08" db="UniProtKB">
        <authorList>
            <consortium name="RefSeq"/>
        </authorList>
    </citation>
    <scope>IDENTIFICATION</scope>
    <source>
        <tissue evidence="3">Fruit stalk</tissue>
    </source>
</reference>
<evidence type="ECO:0000313" key="2">
    <source>
        <dbReference type="Proteomes" id="UP000515121"/>
    </source>
</evidence>
<dbReference type="GeneID" id="111312828"/>
<proteinExistence type="predicted"/>
<dbReference type="Proteomes" id="UP000515121">
    <property type="component" value="Unplaced"/>
</dbReference>
<gene>
    <name evidence="3" type="primary">LOC111312828</name>
</gene>
<evidence type="ECO:0000313" key="3">
    <source>
        <dbReference type="RefSeq" id="XP_022769215.1"/>
    </source>
</evidence>
<accession>A0A6P6AWT2</accession>